<keyword evidence="7 11" id="KW-0808">Transferase</keyword>
<feature type="binding site" evidence="11">
    <location>
        <position position="208"/>
    </location>
    <ligand>
        <name>Mn(2+)</name>
        <dbReference type="ChEBI" id="CHEBI:29035"/>
    </ligand>
</feature>
<dbReference type="SUPFAM" id="SSF51569">
    <property type="entry name" value="Aldolase"/>
    <property type="match status" value="1"/>
</dbReference>
<dbReference type="PROSITE" id="PS00816">
    <property type="entry name" value="AIPM_HOMOCIT_SYNTH_2"/>
    <property type="match status" value="1"/>
</dbReference>
<evidence type="ECO:0000256" key="10">
    <source>
        <dbReference type="ARBA" id="ARBA00023304"/>
    </source>
</evidence>
<feature type="region of interest" description="Regulatory domain" evidence="11">
    <location>
        <begin position="404"/>
        <end position="526"/>
    </location>
</feature>
<dbReference type="Pfam" id="PF08502">
    <property type="entry name" value="LeuA_dimer"/>
    <property type="match status" value="1"/>
</dbReference>
<keyword evidence="9 11" id="KW-0464">Manganese</keyword>
<organism evidence="13 14">
    <name type="scientific">Deinococcus aetherius</name>
    <dbReference type="NCBI Taxonomy" id="200252"/>
    <lineage>
        <taxon>Bacteria</taxon>
        <taxon>Thermotogati</taxon>
        <taxon>Deinococcota</taxon>
        <taxon>Deinococci</taxon>
        <taxon>Deinococcales</taxon>
        <taxon>Deinococcaceae</taxon>
        <taxon>Deinococcus</taxon>
    </lineage>
</organism>
<dbReference type="Gene3D" id="1.10.238.260">
    <property type="match status" value="1"/>
</dbReference>
<evidence type="ECO:0000313" key="13">
    <source>
        <dbReference type="EMBL" id="BDP40835.1"/>
    </source>
</evidence>
<dbReference type="Gene3D" id="3.30.160.270">
    <property type="match status" value="1"/>
</dbReference>
<keyword evidence="10 11" id="KW-0100">Branched-chain amino acid biosynthesis</keyword>
<comment type="cofactor">
    <cofactor evidence="11">
        <name>Mn(2+)</name>
        <dbReference type="ChEBI" id="CHEBI:29035"/>
    </cofactor>
</comment>
<dbReference type="InterPro" id="IPR013709">
    <property type="entry name" value="2-isopropylmalate_synth_dimer"/>
</dbReference>
<evidence type="ECO:0000259" key="12">
    <source>
        <dbReference type="PROSITE" id="PS50991"/>
    </source>
</evidence>
<keyword evidence="11" id="KW-0963">Cytoplasm</keyword>
<dbReference type="NCBIfam" id="NF002086">
    <property type="entry name" value="PRK00915.1-3"/>
    <property type="match status" value="1"/>
</dbReference>
<keyword evidence="6 11" id="KW-0028">Amino-acid biosynthesis</keyword>
<keyword evidence="5 11" id="KW-0432">Leucine biosynthesis</keyword>
<dbReference type="HAMAP" id="MF_01025">
    <property type="entry name" value="LeuA_type1"/>
    <property type="match status" value="1"/>
</dbReference>
<evidence type="ECO:0000256" key="5">
    <source>
        <dbReference type="ARBA" id="ARBA00022430"/>
    </source>
</evidence>
<feature type="binding site" evidence="11">
    <location>
        <position position="210"/>
    </location>
    <ligand>
        <name>Mn(2+)</name>
        <dbReference type="ChEBI" id="CHEBI:29035"/>
    </ligand>
</feature>
<gene>
    <name evidence="11 13" type="primary">leuA</name>
    <name evidence="13" type="ORF">DAETH_08040</name>
</gene>
<evidence type="ECO:0000256" key="6">
    <source>
        <dbReference type="ARBA" id="ARBA00022605"/>
    </source>
</evidence>
<dbReference type="PANTHER" id="PTHR10277">
    <property type="entry name" value="HOMOCITRATE SYNTHASE-RELATED"/>
    <property type="match status" value="1"/>
</dbReference>
<evidence type="ECO:0000256" key="2">
    <source>
        <dbReference type="ARBA" id="ARBA00009396"/>
    </source>
</evidence>
<dbReference type="SUPFAM" id="SSF110921">
    <property type="entry name" value="2-isopropylmalate synthase LeuA, allosteric (dimerisation) domain"/>
    <property type="match status" value="1"/>
</dbReference>
<evidence type="ECO:0000256" key="3">
    <source>
        <dbReference type="ARBA" id="ARBA00012973"/>
    </source>
</evidence>
<reference evidence="13" key="1">
    <citation type="submission" date="2022-07" db="EMBL/GenBank/DDBJ databases">
        <title>Complete Genome Sequence of the Radioresistant Bacterium Deinococcus aetherius ST0316, Isolated from the Air Dust collected in Lower Stratosphere above Japan.</title>
        <authorList>
            <person name="Satoh K."/>
            <person name="Hagiwara K."/>
            <person name="Katsumata K."/>
            <person name="Kubo A."/>
            <person name="Yokobori S."/>
            <person name="Yamagishi A."/>
            <person name="Oono Y."/>
            <person name="Narumi I."/>
        </authorList>
    </citation>
    <scope>NUCLEOTIDE SEQUENCE</scope>
    <source>
        <strain evidence="13">ST0316</strain>
    </source>
</reference>
<dbReference type="Pfam" id="PF00682">
    <property type="entry name" value="HMGL-like"/>
    <property type="match status" value="1"/>
</dbReference>
<dbReference type="InterPro" id="IPR050073">
    <property type="entry name" value="2-IPM_HCS-like"/>
</dbReference>
<dbReference type="EMBL" id="AP026560">
    <property type="protein sequence ID" value="BDP40835.1"/>
    <property type="molecule type" value="Genomic_DNA"/>
</dbReference>
<comment type="catalytic activity">
    <reaction evidence="11">
        <text>3-methyl-2-oxobutanoate + acetyl-CoA + H2O = (2S)-2-isopropylmalate + CoA + H(+)</text>
        <dbReference type="Rhea" id="RHEA:21524"/>
        <dbReference type="ChEBI" id="CHEBI:1178"/>
        <dbReference type="ChEBI" id="CHEBI:11851"/>
        <dbReference type="ChEBI" id="CHEBI:15377"/>
        <dbReference type="ChEBI" id="CHEBI:15378"/>
        <dbReference type="ChEBI" id="CHEBI:57287"/>
        <dbReference type="ChEBI" id="CHEBI:57288"/>
        <dbReference type="EC" id="2.3.3.13"/>
    </reaction>
</comment>
<dbReference type="Proteomes" id="UP001064971">
    <property type="component" value="Chromosome"/>
</dbReference>
<comment type="function">
    <text evidence="11">Catalyzes the condensation of the acetyl group of acetyl-CoA with 3-methyl-2-oxobutanoate (2-ketoisovalerate) to form 3-carboxy-3-hydroxy-4-methylpentanoate (2-isopropylmalate).</text>
</comment>
<proteinExistence type="inferred from homology"/>
<accession>A0ABM8AAP6</accession>
<evidence type="ECO:0000256" key="4">
    <source>
        <dbReference type="ARBA" id="ARBA00018198"/>
    </source>
</evidence>
<feature type="domain" description="Pyruvate carboxyltransferase" evidence="12">
    <location>
        <begin position="11"/>
        <end position="273"/>
    </location>
</feature>
<dbReference type="InterPro" id="IPR000891">
    <property type="entry name" value="PYR_CT"/>
</dbReference>
<feature type="binding site" evidence="11">
    <location>
        <position position="20"/>
    </location>
    <ligand>
        <name>Mn(2+)</name>
        <dbReference type="ChEBI" id="CHEBI:29035"/>
    </ligand>
</feature>
<sequence length="526" mass="56525">MTQQPTDLRRIHIFDTTLRDGEQSPGVALNHAQKLEIAHQLARLGVDVIEAGFPITSDGDFECVSRISREVRGPVICGLARTARADIERAARALEAAARSRIHVFTSASTIQIEHMLRKTPEQVIESSVGAVRLARQFTDDVEFSGQDVMRADFDFVVRLYRAAIEAGATVINIPDTVGYGTPQEYGALIARVRDEIVGGRPVEISTHCHDDLGMATANALAAVENGATQIECTVNGIGERAGNTSLEEVVMAIHTRRDHYQAQTGIHTREINRVSRLVSRLTGMPVQPNKAIVGENAFAHESGIHQDGVLKHKETYEIMNAELVGREAAVMVMGKHSGRAAFRKALADLGYLTDGTNDFGLNDEALGVLFTRFKELADRKGQIYADDLRALVEAGAEVAQTFHLASLQVLSGTHVTPTATVRLETPDGLREAASTGDGPVAAAMNAISQATGITPELETYRLQSVTRGNEALGEVSAGVRFGGLTVMGIGLATDVVEASARAWLHAINQIVAGVGKSRLESETTV</sequence>
<dbReference type="PROSITE" id="PS00815">
    <property type="entry name" value="AIPM_HOMOCIT_SYNTH_1"/>
    <property type="match status" value="1"/>
</dbReference>
<comment type="pathway">
    <text evidence="1 11">Amino-acid biosynthesis; L-leucine biosynthesis; L-leucine from 3-methyl-2-oxobutanoate: step 1/4.</text>
</comment>
<dbReference type="PANTHER" id="PTHR10277:SF9">
    <property type="entry name" value="2-ISOPROPYLMALATE SYNTHASE 1, CHLOROPLASTIC-RELATED"/>
    <property type="match status" value="1"/>
</dbReference>
<dbReference type="InterPro" id="IPR005671">
    <property type="entry name" value="LeuA_bact_synth"/>
</dbReference>
<evidence type="ECO:0000313" key="14">
    <source>
        <dbReference type="Proteomes" id="UP001064971"/>
    </source>
</evidence>
<dbReference type="EC" id="2.3.3.13" evidence="3 11"/>
<dbReference type="InterPro" id="IPR013785">
    <property type="entry name" value="Aldolase_TIM"/>
</dbReference>
<evidence type="ECO:0000256" key="8">
    <source>
        <dbReference type="ARBA" id="ARBA00022723"/>
    </source>
</evidence>
<keyword evidence="14" id="KW-1185">Reference proteome</keyword>
<evidence type="ECO:0000256" key="1">
    <source>
        <dbReference type="ARBA" id="ARBA00004689"/>
    </source>
</evidence>
<dbReference type="InterPro" id="IPR054691">
    <property type="entry name" value="LeuA/HCS_post-cat"/>
</dbReference>
<dbReference type="NCBIfam" id="TIGR00973">
    <property type="entry name" value="leuA_bact"/>
    <property type="match status" value="1"/>
</dbReference>
<comment type="subunit">
    <text evidence="11">Homodimer.</text>
</comment>
<keyword evidence="8 11" id="KW-0479">Metal-binding</keyword>
<dbReference type="InterPro" id="IPR002034">
    <property type="entry name" value="AIPM/Hcit_synth_CS"/>
</dbReference>
<evidence type="ECO:0000256" key="7">
    <source>
        <dbReference type="ARBA" id="ARBA00022679"/>
    </source>
</evidence>
<evidence type="ECO:0000256" key="9">
    <source>
        <dbReference type="ARBA" id="ARBA00023211"/>
    </source>
</evidence>
<evidence type="ECO:0000256" key="11">
    <source>
        <dbReference type="HAMAP-Rule" id="MF_01025"/>
    </source>
</evidence>
<dbReference type="SMART" id="SM00917">
    <property type="entry name" value="LeuA_dimer"/>
    <property type="match status" value="1"/>
</dbReference>
<dbReference type="CDD" id="cd07940">
    <property type="entry name" value="DRE_TIM_IPMS"/>
    <property type="match status" value="1"/>
</dbReference>
<dbReference type="Gene3D" id="3.20.20.70">
    <property type="entry name" value="Aldolase class I"/>
    <property type="match status" value="1"/>
</dbReference>
<dbReference type="Pfam" id="PF22617">
    <property type="entry name" value="HCS_D2"/>
    <property type="match status" value="1"/>
</dbReference>
<protein>
    <recommendedName>
        <fullName evidence="4 11">2-isopropylmalate synthase</fullName>
        <ecNumber evidence="3 11">2.3.3.13</ecNumber>
    </recommendedName>
    <alternativeName>
        <fullName evidence="11">Alpha-IPM synthase</fullName>
    </alternativeName>
    <alternativeName>
        <fullName evidence="11">Alpha-isopropylmalate synthase</fullName>
    </alternativeName>
</protein>
<dbReference type="RefSeq" id="WP_264776642.1">
    <property type="nucleotide sequence ID" value="NZ_AP026560.1"/>
</dbReference>
<comment type="similarity">
    <text evidence="2 11">Belongs to the alpha-IPM synthase/homocitrate synthase family. LeuA type 1 subfamily.</text>
</comment>
<name>A0ABM8AAP6_9DEIO</name>
<feature type="binding site" evidence="11">
    <location>
        <position position="244"/>
    </location>
    <ligand>
        <name>Mn(2+)</name>
        <dbReference type="ChEBI" id="CHEBI:29035"/>
    </ligand>
</feature>
<dbReference type="InterPro" id="IPR036230">
    <property type="entry name" value="LeuA_allosteric_dom_sf"/>
</dbReference>
<dbReference type="PROSITE" id="PS50991">
    <property type="entry name" value="PYR_CT"/>
    <property type="match status" value="1"/>
</dbReference>